<dbReference type="PROSITE" id="PS00061">
    <property type="entry name" value="ADH_SHORT"/>
    <property type="match status" value="1"/>
</dbReference>
<dbReference type="InterPro" id="IPR036291">
    <property type="entry name" value="NAD(P)-bd_dom_sf"/>
</dbReference>
<gene>
    <name evidence="3" type="ORF">H8S18_09330</name>
</gene>
<accession>A0ABR7EFI3</accession>
<proteinExistence type="inferred from homology"/>
<evidence type="ECO:0000256" key="2">
    <source>
        <dbReference type="ARBA" id="ARBA00023002"/>
    </source>
</evidence>
<organism evidence="3 4">
    <name type="scientific">Christensenella tenuis</name>
    <dbReference type="NCBI Taxonomy" id="2763033"/>
    <lineage>
        <taxon>Bacteria</taxon>
        <taxon>Bacillati</taxon>
        <taxon>Bacillota</taxon>
        <taxon>Clostridia</taxon>
        <taxon>Christensenellales</taxon>
        <taxon>Christensenellaceae</taxon>
        <taxon>Christensenella</taxon>
    </lineage>
</organism>
<evidence type="ECO:0000313" key="3">
    <source>
        <dbReference type="EMBL" id="MBC5648537.1"/>
    </source>
</evidence>
<comment type="similarity">
    <text evidence="1">Belongs to the short-chain dehydrogenases/reductases (SDR) family.</text>
</comment>
<reference evidence="3 4" key="1">
    <citation type="submission" date="2020-08" db="EMBL/GenBank/DDBJ databases">
        <title>Genome public.</title>
        <authorList>
            <person name="Liu C."/>
            <person name="Sun Q."/>
        </authorList>
    </citation>
    <scope>NUCLEOTIDE SEQUENCE [LARGE SCALE GENOMIC DNA]</scope>
    <source>
        <strain evidence="3 4">NSJ-35</strain>
    </source>
</reference>
<dbReference type="Pfam" id="PF13561">
    <property type="entry name" value="adh_short_C2"/>
    <property type="match status" value="1"/>
</dbReference>
<dbReference type="PRINTS" id="PR00081">
    <property type="entry name" value="GDHRDH"/>
</dbReference>
<sequence length="248" mass="26586">MGIFDLTGKRAIVTGGYSGIGKAASEALCDAGAKITVLDVNPEVEKAPENLRPQARGVQCNLLDREDRKRGFEEAVGLLGGVDILVNNAGLQHKDPILEFPDEAWDKVIELNLNCVFSLCKYAGRYMVGQGYGKIINLASMNSFFGGTNACAYAASKGAIMQFTKALANEWSKYGINANAIAPGFVETGMTANLCEDREYKENKTSRIPAGRWAAPRDLKGAFVFLASPASDYLCGTVIPVDGGYLAK</sequence>
<dbReference type="Gene3D" id="3.40.50.720">
    <property type="entry name" value="NAD(P)-binding Rossmann-like Domain"/>
    <property type="match status" value="1"/>
</dbReference>
<keyword evidence="4" id="KW-1185">Reference proteome</keyword>
<dbReference type="PANTHER" id="PTHR42760">
    <property type="entry name" value="SHORT-CHAIN DEHYDROGENASES/REDUCTASES FAMILY MEMBER"/>
    <property type="match status" value="1"/>
</dbReference>
<name>A0ABR7EFI3_9FIRM</name>
<dbReference type="RefSeq" id="WP_186858036.1">
    <property type="nucleotide sequence ID" value="NZ_JACOON010000004.1"/>
</dbReference>
<dbReference type="InterPro" id="IPR020904">
    <property type="entry name" value="Sc_DH/Rdtase_CS"/>
</dbReference>
<dbReference type="PANTHER" id="PTHR42760:SF5">
    <property type="entry name" value="2-DEHYDRO-3-DEOXY-D-GLUCONATE 5-DEHYDROGENASE"/>
    <property type="match status" value="1"/>
</dbReference>
<dbReference type="PRINTS" id="PR00080">
    <property type="entry name" value="SDRFAMILY"/>
</dbReference>
<protein>
    <submittedName>
        <fullName evidence="3">SDR family oxidoreductase</fullName>
    </submittedName>
</protein>
<keyword evidence="2" id="KW-0560">Oxidoreductase</keyword>
<dbReference type="SUPFAM" id="SSF51735">
    <property type="entry name" value="NAD(P)-binding Rossmann-fold domains"/>
    <property type="match status" value="1"/>
</dbReference>
<evidence type="ECO:0000313" key="4">
    <source>
        <dbReference type="Proteomes" id="UP000606889"/>
    </source>
</evidence>
<dbReference type="Proteomes" id="UP000606889">
    <property type="component" value="Unassembled WGS sequence"/>
</dbReference>
<comment type="caution">
    <text evidence="3">The sequence shown here is derived from an EMBL/GenBank/DDBJ whole genome shotgun (WGS) entry which is preliminary data.</text>
</comment>
<dbReference type="EMBL" id="JACOON010000004">
    <property type="protein sequence ID" value="MBC5648537.1"/>
    <property type="molecule type" value="Genomic_DNA"/>
</dbReference>
<dbReference type="InterPro" id="IPR002347">
    <property type="entry name" value="SDR_fam"/>
</dbReference>
<evidence type="ECO:0000256" key="1">
    <source>
        <dbReference type="ARBA" id="ARBA00006484"/>
    </source>
</evidence>